<dbReference type="InterPro" id="IPR016163">
    <property type="entry name" value="Ald_DH_C"/>
</dbReference>
<dbReference type="InterPro" id="IPR015590">
    <property type="entry name" value="Aldehyde_DH_dom"/>
</dbReference>
<dbReference type="EC" id="1.2.1.60" evidence="8"/>
<evidence type="ECO:0000259" key="7">
    <source>
        <dbReference type="Pfam" id="PF00171"/>
    </source>
</evidence>
<dbReference type="InterPro" id="IPR011985">
    <property type="entry name" value="DH_HpaE"/>
</dbReference>
<protein>
    <submittedName>
        <fullName evidence="8">5-carboxymethyl-2-hydroxymuconate semialdehyde dehydrogenase</fullName>
        <ecNumber evidence="8">1.2.1.60</ecNumber>
    </submittedName>
</protein>
<keyword evidence="4" id="KW-0558">Oxidation</keyword>
<dbReference type="EMBL" id="CP000709">
    <property type="protein sequence ID" value="ABQ62616.1"/>
    <property type="molecule type" value="Genomic_DNA"/>
</dbReference>
<dbReference type="NCBIfam" id="TIGR02299">
    <property type="entry name" value="HpaE"/>
    <property type="match status" value="1"/>
</dbReference>
<dbReference type="GeneID" id="45126420"/>
<keyword evidence="2 6" id="KW-0560">Oxidoreductase</keyword>
<comment type="similarity">
    <text evidence="1 6">Belongs to the aldehyde dehydrogenase family.</text>
</comment>
<dbReference type="Gene3D" id="3.40.605.10">
    <property type="entry name" value="Aldehyde Dehydrogenase, Chain A, domain 1"/>
    <property type="match status" value="1"/>
</dbReference>
<dbReference type="Proteomes" id="UP000006383">
    <property type="component" value="Chromosome II"/>
</dbReference>
<evidence type="ECO:0000256" key="5">
    <source>
        <dbReference type="PROSITE-ProRule" id="PRU10007"/>
    </source>
</evidence>
<dbReference type="InterPro" id="IPR029510">
    <property type="entry name" value="Ald_DH_CS_GLU"/>
</dbReference>
<evidence type="ECO:0000256" key="2">
    <source>
        <dbReference type="ARBA" id="ARBA00023002"/>
    </source>
</evidence>
<dbReference type="FunFam" id="3.40.605.10:FF:000007">
    <property type="entry name" value="NAD/NADP-dependent betaine aldehyde dehydrogenase"/>
    <property type="match status" value="1"/>
</dbReference>
<dbReference type="KEGG" id="bov:BOV_A1064"/>
<dbReference type="CDD" id="cd07093">
    <property type="entry name" value="ALDH_F8_HMSADH"/>
    <property type="match status" value="1"/>
</dbReference>
<dbReference type="GO" id="GO:1901023">
    <property type="term" value="P:4-hydroxyphenylacetate catabolic process"/>
    <property type="evidence" value="ECO:0007669"/>
    <property type="project" value="InterPro"/>
</dbReference>
<dbReference type="GO" id="GO:0018480">
    <property type="term" value="F:5-carboxymethyl-2-hydroxymuconic-semialdehyde dehydrogenase activity"/>
    <property type="evidence" value="ECO:0007669"/>
    <property type="project" value="UniProtKB-EC"/>
</dbReference>
<dbReference type="Pfam" id="PF00171">
    <property type="entry name" value="Aldedh"/>
    <property type="match status" value="1"/>
</dbReference>
<proteinExistence type="inferred from homology"/>
<dbReference type="InterPro" id="IPR016162">
    <property type="entry name" value="Ald_DH_N"/>
</dbReference>
<dbReference type="PANTHER" id="PTHR43720">
    <property type="entry name" value="2-AMINOMUCONIC SEMIALDEHYDE DEHYDROGENASE"/>
    <property type="match status" value="1"/>
</dbReference>
<dbReference type="FunFam" id="3.40.309.10:FF:000012">
    <property type="entry name" value="Betaine aldehyde dehydrogenase"/>
    <property type="match status" value="1"/>
</dbReference>
<feature type="active site" evidence="5">
    <location>
        <position position="265"/>
    </location>
</feature>
<evidence type="ECO:0000256" key="3">
    <source>
        <dbReference type="ARBA" id="ARBA00023027"/>
    </source>
</evidence>
<keyword evidence="9" id="KW-1185">Reference proteome</keyword>
<dbReference type="Gene3D" id="3.40.309.10">
    <property type="entry name" value="Aldehyde Dehydrogenase, Chain A, domain 2"/>
    <property type="match status" value="1"/>
</dbReference>
<dbReference type="RefSeq" id="WP_006014780.1">
    <property type="nucleotide sequence ID" value="NC_009504.1"/>
</dbReference>
<reference evidence="9" key="1">
    <citation type="journal article" date="2009" name="PLoS ONE">
        <title>Genome degradation in Brucella ovis corresponds with narrowing of its host range and tissue tropism.</title>
        <authorList>
            <person name="Tsolis R.M."/>
            <person name="Seshadri R."/>
            <person name="Santos R.L."/>
            <person name="Sangari F.J."/>
            <person name="Lobo J.M."/>
            <person name="de Jong M.F."/>
            <person name="Ren Q."/>
            <person name="Myers G."/>
            <person name="Brinkac L.M."/>
            <person name="Nelson W.C."/>
            <person name="Deboy R.T."/>
            <person name="Angiuoli S."/>
            <person name="Khouri H."/>
            <person name="Dimitrov G."/>
            <person name="Robinson J.R."/>
            <person name="Mulligan S."/>
            <person name="Walker R.L."/>
            <person name="Elzer P.E."/>
            <person name="Hassan K.A."/>
            <person name="Paulsen I.T."/>
        </authorList>
    </citation>
    <scope>NUCLEOTIDE SEQUENCE [LARGE SCALE GENOMIC DNA]</scope>
    <source>
        <strain evidence="9">ATCC 25840 / 63/290 / NCTC 10512</strain>
    </source>
</reference>
<dbReference type="PROSITE" id="PS00687">
    <property type="entry name" value="ALDEHYDE_DEHYDR_GLU"/>
    <property type="match status" value="1"/>
</dbReference>
<accession>A0A0H3AVM8</accession>
<organism evidence="8 9">
    <name type="scientific">Brucella ovis (strain ATCC 25840 / 63/290 / NCTC 10512)</name>
    <dbReference type="NCBI Taxonomy" id="444178"/>
    <lineage>
        <taxon>Bacteria</taxon>
        <taxon>Pseudomonadati</taxon>
        <taxon>Pseudomonadota</taxon>
        <taxon>Alphaproteobacteria</taxon>
        <taxon>Hyphomicrobiales</taxon>
        <taxon>Brucellaceae</taxon>
        <taxon>Brucella/Ochrobactrum group</taxon>
        <taxon>Brucella</taxon>
    </lineage>
</organism>
<dbReference type="InterPro" id="IPR016161">
    <property type="entry name" value="Ald_DH/histidinol_DH"/>
</dbReference>
<dbReference type="HOGENOM" id="CLU_005391_0_1_5"/>
<dbReference type="AlphaFoldDB" id="A0A0H3AVM8"/>
<evidence type="ECO:0000256" key="6">
    <source>
        <dbReference type="RuleBase" id="RU003345"/>
    </source>
</evidence>
<name>A0A0H3AVM8_BRUO2</name>
<evidence type="ECO:0000256" key="1">
    <source>
        <dbReference type="ARBA" id="ARBA00009986"/>
    </source>
</evidence>
<dbReference type="PhylomeDB" id="A0A0H3AVM8"/>
<feature type="domain" description="Aldehyde dehydrogenase" evidence="7">
    <location>
        <begin position="35"/>
        <end position="488"/>
    </location>
</feature>
<evidence type="ECO:0000313" key="8">
    <source>
        <dbReference type="EMBL" id="ABQ62616.1"/>
    </source>
</evidence>
<dbReference type="PANTHER" id="PTHR43720:SF2">
    <property type="entry name" value="2-AMINOMUCONIC SEMIALDEHYDE DEHYDROGENASE"/>
    <property type="match status" value="1"/>
</dbReference>
<evidence type="ECO:0000256" key="4">
    <source>
        <dbReference type="ARBA" id="ARBA00023097"/>
    </source>
</evidence>
<evidence type="ECO:0000313" key="9">
    <source>
        <dbReference type="Proteomes" id="UP000006383"/>
    </source>
</evidence>
<keyword evidence="3" id="KW-0520">NAD</keyword>
<sequence>MSKLDDNVAKAKTYLARFEKGVLNRIGGEDVAAADGATFETISPVDLKPLATVALGKAADIDRAARAAKAAFPEWAAMSGDARKKLLHKIADAIVARAEEIAFVECMDTGQSLKFMAKAALRGAENFRFFADRAPEARDGKTLRGPGQVNMTTRVPIGPVGVITPWNTPFMLSTWKIAPALAAGCTVVHKPAEFSPLTARLLVEIAEEAGLPKGVWNLVNGFGEDAGKALTEHPDIKAIGFVGESRTGSLIMKQGADTLKRVHFELGGKNPVVVFADADLERAVDAAVFMIYSLNGERCTSSSRLLVEASIYEKFTALVAEKAKRIKVGHPLDPETVVGPLIHPVHEKKVLEYIEIGRSEGATVAAGGAKFAGPGGGCYVSPTLFTAAHNGMRIAQEEIFGPVLTAIPFKAEALALANDVKYGLTGYLWTNDVTRAFRFTDALEAGMIWVNSENMRHLPTPFGGVKNSGIGRDGGDWSFDFYMETKNIAFANAAHAIAKLGG</sequence>
<dbReference type="SUPFAM" id="SSF53720">
    <property type="entry name" value="ALDH-like"/>
    <property type="match status" value="1"/>
</dbReference>
<gene>
    <name evidence="8" type="primary">hpaE</name>
    <name evidence="8" type="ordered locus">BOV_A1064</name>
</gene>